<evidence type="ECO:0000313" key="2">
    <source>
        <dbReference type="Proteomes" id="UP001208570"/>
    </source>
</evidence>
<comment type="caution">
    <text evidence="1">The sequence shown here is derived from an EMBL/GenBank/DDBJ whole genome shotgun (WGS) entry which is preliminary data.</text>
</comment>
<sequence>MDIAILKECINTNPFVDGRWNTVLDALEAFPTRPATGREVRQRPFSATTELLSQKLLEEGGLVGEAVISLKINDLHSHPVVSVRSVPKDSGLESLNNATYFEPHPLGDNTLSCDNDCLATEAAYGLTSTHSLDETNFRRLLSKTDRVSEDYLRVDDGRTANYRHCHKDTAGPYSEWAGVQ</sequence>
<dbReference type="AlphaFoldDB" id="A0AAD9JAZ8"/>
<accession>A0AAD9JAZ8</accession>
<reference evidence="1" key="1">
    <citation type="journal article" date="2023" name="Mol. Biol. Evol.">
        <title>Third-Generation Sequencing Reveals the Adaptive Role of the Epigenome in Three Deep-Sea Polychaetes.</title>
        <authorList>
            <person name="Perez M."/>
            <person name="Aroh O."/>
            <person name="Sun Y."/>
            <person name="Lan Y."/>
            <person name="Juniper S.K."/>
            <person name="Young C.R."/>
            <person name="Angers B."/>
            <person name="Qian P.Y."/>
        </authorList>
    </citation>
    <scope>NUCLEOTIDE SEQUENCE</scope>
    <source>
        <strain evidence="1">P08H-3</strain>
    </source>
</reference>
<keyword evidence="2" id="KW-1185">Reference proteome</keyword>
<dbReference type="Proteomes" id="UP001208570">
    <property type="component" value="Unassembled WGS sequence"/>
</dbReference>
<organism evidence="1 2">
    <name type="scientific">Paralvinella palmiformis</name>
    <dbReference type="NCBI Taxonomy" id="53620"/>
    <lineage>
        <taxon>Eukaryota</taxon>
        <taxon>Metazoa</taxon>
        <taxon>Spiralia</taxon>
        <taxon>Lophotrochozoa</taxon>
        <taxon>Annelida</taxon>
        <taxon>Polychaeta</taxon>
        <taxon>Sedentaria</taxon>
        <taxon>Canalipalpata</taxon>
        <taxon>Terebellida</taxon>
        <taxon>Terebelliformia</taxon>
        <taxon>Alvinellidae</taxon>
        <taxon>Paralvinella</taxon>
    </lineage>
</organism>
<protein>
    <submittedName>
        <fullName evidence="1">Uncharacterized protein</fullName>
    </submittedName>
</protein>
<name>A0AAD9JAZ8_9ANNE</name>
<proteinExistence type="predicted"/>
<dbReference type="EMBL" id="JAODUP010000453">
    <property type="protein sequence ID" value="KAK2149413.1"/>
    <property type="molecule type" value="Genomic_DNA"/>
</dbReference>
<evidence type="ECO:0000313" key="1">
    <source>
        <dbReference type="EMBL" id="KAK2149413.1"/>
    </source>
</evidence>
<gene>
    <name evidence="1" type="ORF">LSH36_453g00048</name>
</gene>